<protein>
    <submittedName>
        <fullName evidence="1">Uncharacterized protein</fullName>
    </submittedName>
</protein>
<comment type="caution">
    <text evidence="1">The sequence shown here is derived from an EMBL/GenBank/DDBJ whole genome shotgun (WGS) entry which is preliminary data.</text>
</comment>
<dbReference type="EMBL" id="BJMH01000006">
    <property type="protein sequence ID" value="GEB32193.1"/>
    <property type="molecule type" value="Genomic_DNA"/>
</dbReference>
<gene>
    <name evidence="1" type="ORF">BPA01_17730</name>
</gene>
<accession>A0A4Y3PF74</accession>
<dbReference type="AlphaFoldDB" id="A0A4Y3PF74"/>
<evidence type="ECO:0000313" key="1">
    <source>
        <dbReference type="EMBL" id="GEB32193.1"/>
    </source>
</evidence>
<organism evidence="1 2">
    <name type="scientific">Brevibacillus parabrevis</name>
    <dbReference type="NCBI Taxonomy" id="54914"/>
    <lineage>
        <taxon>Bacteria</taxon>
        <taxon>Bacillati</taxon>
        <taxon>Bacillota</taxon>
        <taxon>Bacilli</taxon>
        <taxon>Bacillales</taxon>
        <taxon>Paenibacillaceae</taxon>
        <taxon>Brevibacillus</taxon>
    </lineage>
</organism>
<dbReference type="Proteomes" id="UP000316882">
    <property type="component" value="Unassembled WGS sequence"/>
</dbReference>
<reference evidence="1 2" key="1">
    <citation type="submission" date="2019-06" db="EMBL/GenBank/DDBJ databases">
        <title>Whole genome shotgun sequence of Brevibacillus parabrevis NBRC 12334.</title>
        <authorList>
            <person name="Hosoyama A."/>
            <person name="Uohara A."/>
            <person name="Ohji S."/>
            <person name="Ichikawa N."/>
        </authorList>
    </citation>
    <scope>NUCLEOTIDE SEQUENCE [LARGE SCALE GENOMIC DNA]</scope>
    <source>
        <strain evidence="1 2">NBRC 12334</strain>
    </source>
</reference>
<sequence length="122" mass="14190">MKSDRKAIYEQRVQETVIKLADLMIDSSVNGISTMRAAELRSALNVTVHEFNEASGRLQAIGFHSGVKRFKVQELKERNDPCLYYYQINVEKHPQKLNPDAIEVALNKRRRSLERKKSLWFV</sequence>
<dbReference type="RefSeq" id="WP_122966173.1">
    <property type="nucleotide sequence ID" value="NZ_BJMH01000006.1"/>
</dbReference>
<proteinExistence type="predicted"/>
<keyword evidence="2" id="KW-1185">Reference proteome</keyword>
<evidence type="ECO:0000313" key="2">
    <source>
        <dbReference type="Proteomes" id="UP000316882"/>
    </source>
</evidence>
<name>A0A4Y3PF74_BREPA</name>